<keyword evidence="16" id="KW-1185">Reference proteome</keyword>
<proteinExistence type="inferred from homology"/>
<feature type="domain" description="Fucosyltransferase C-terminal" evidence="13">
    <location>
        <begin position="166"/>
        <end position="338"/>
    </location>
</feature>
<evidence type="ECO:0000256" key="5">
    <source>
        <dbReference type="ARBA" id="ARBA00022679"/>
    </source>
</evidence>
<evidence type="ECO:0000256" key="4">
    <source>
        <dbReference type="ARBA" id="ARBA00022676"/>
    </source>
</evidence>
<evidence type="ECO:0000256" key="7">
    <source>
        <dbReference type="ARBA" id="ARBA00022968"/>
    </source>
</evidence>
<sequence>MSPLRRVCYWLALGFLFVMVSLFWNIRSILLPLPGSGEVDASSDPLTILIWHSPFHKPMEIPGNVCQDLYDISGCRLTTNQNEFNRADAVVFHHKELQEKGYEFPTGERPSGQKWIWASLESPTNMNFNKNLNNLFNWTLSYREESEIFVPYGAMVPHSSTSHDISNKTGLVTWVVSHYGRSQVRAQFVKEFSRHLKVDIYGRASNKTLCPSCLVPTIARYKFYLALENSVHTDYITEKLWRNSFVAGAVPVVLGPSRSNYEKFIPSDSFIHISDFPSPKHLADFLSSMSGQQYSQYFRWRERYAVKIYNDWRERFCLICAKYPMLPKRKIYLDLIGWIWNEPLAKQSIPNGHRRAQTQG</sequence>
<evidence type="ECO:0000259" key="13">
    <source>
        <dbReference type="Pfam" id="PF00852"/>
    </source>
</evidence>
<comment type="similarity">
    <text evidence="3 12">Belongs to the glycosyltransferase 10 family.</text>
</comment>
<keyword evidence="5 12" id="KW-0808">Transferase</keyword>
<comment type="pathway">
    <text evidence="2">Protein modification; protein glycosylation.</text>
</comment>
<keyword evidence="8 12" id="KW-1133">Transmembrane helix</keyword>
<evidence type="ECO:0000256" key="2">
    <source>
        <dbReference type="ARBA" id="ARBA00004922"/>
    </source>
</evidence>
<evidence type="ECO:0000256" key="9">
    <source>
        <dbReference type="ARBA" id="ARBA00023136"/>
    </source>
</evidence>
<keyword evidence="4 12" id="KW-0328">Glycosyltransferase</keyword>
<keyword evidence="10" id="KW-0325">Glycoprotein</keyword>
<gene>
    <name evidence="15" type="ORF">GDO86_014786</name>
</gene>
<dbReference type="InterPro" id="IPR001503">
    <property type="entry name" value="Glyco_trans_10"/>
</dbReference>
<protein>
    <recommendedName>
        <fullName evidence="12">Fucosyltransferase</fullName>
        <ecNumber evidence="12">2.4.1.-</ecNumber>
    </recommendedName>
</protein>
<dbReference type="Pfam" id="PF17039">
    <property type="entry name" value="Glyco_tran_10_N"/>
    <property type="match status" value="1"/>
</dbReference>
<dbReference type="InterPro" id="IPR031481">
    <property type="entry name" value="Glyco_tran_10_N"/>
</dbReference>
<evidence type="ECO:0000256" key="3">
    <source>
        <dbReference type="ARBA" id="ARBA00008919"/>
    </source>
</evidence>
<evidence type="ECO:0000256" key="10">
    <source>
        <dbReference type="ARBA" id="ARBA00023180"/>
    </source>
</evidence>
<dbReference type="EMBL" id="JAACNH010000003">
    <property type="protein sequence ID" value="KAG8447433.1"/>
    <property type="molecule type" value="Genomic_DNA"/>
</dbReference>
<evidence type="ECO:0000313" key="16">
    <source>
        <dbReference type="Proteomes" id="UP000812440"/>
    </source>
</evidence>
<name>A0A8T2JV07_9PIPI</name>
<feature type="transmembrane region" description="Helical" evidence="12">
    <location>
        <begin position="7"/>
        <end position="26"/>
    </location>
</feature>
<dbReference type="Gene3D" id="3.40.50.11660">
    <property type="entry name" value="Glycosyl transferase family 10, C-terminal domain"/>
    <property type="match status" value="1"/>
</dbReference>
<keyword evidence="7" id="KW-0735">Signal-anchor</keyword>
<evidence type="ECO:0000313" key="15">
    <source>
        <dbReference type="EMBL" id="KAG8447433.1"/>
    </source>
</evidence>
<dbReference type="GO" id="GO:0046920">
    <property type="term" value="F:alpha-(1-&gt;3)-fucosyltransferase activity"/>
    <property type="evidence" value="ECO:0007669"/>
    <property type="project" value="TreeGrafter"/>
</dbReference>
<keyword evidence="12" id="KW-0333">Golgi apparatus</keyword>
<accession>A0A8T2JV07</accession>
<dbReference type="PANTHER" id="PTHR11929">
    <property type="entry name" value="ALPHA- 1,3 -FUCOSYLTRANSFERASE"/>
    <property type="match status" value="1"/>
</dbReference>
<dbReference type="AlphaFoldDB" id="A0A8T2JV07"/>
<dbReference type="OrthoDB" id="427096at2759"/>
<feature type="domain" description="Fucosyltransferase N-terminal" evidence="14">
    <location>
        <begin position="45"/>
        <end position="153"/>
    </location>
</feature>
<dbReference type="EC" id="2.4.1.-" evidence="12"/>
<evidence type="ECO:0000256" key="8">
    <source>
        <dbReference type="ARBA" id="ARBA00022989"/>
    </source>
</evidence>
<evidence type="ECO:0000259" key="14">
    <source>
        <dbReference type="Pfam" id="PF17039"/>
    </source>
</evidence>
<evidence type="ECO:0000256" key="12">
    <source>
        <dbReference type="RuleBase" id="RU003832"/>
    </source>
</evidence>
<comment type="catalytic activity">
    <reaction evidence="11">
        <text>an N-acetyl-alpha-neuraminyl-(2-&gt;3)-beta-D-galactosyl-(1-&gt;4)-N-acetyl-beta-D-glucosaminyl derivative + GDP-beta-L-fucose = an alpha-Neu5Ac-(2-&gt;3)-beta-D-Gal-(1-&gt;4)-[alpha-L-Fuc-(1-&gt;3)]-beta-D-GlcNAc derivative + GDP + H(+)</text>
        <dbReference type="Rhea" id="RHEA:56076"/>
        <dbReference type="ChEBI" id="CHEBI:15378"/>
        <dbReference type="ChEBI" id="CHEBI:57273"/>
        <dbReference type="ChEBI" id="CHEBI:58189"/>
        <dbReference type="ChEBI" id="CHEBI:136545"/>
        <dbReference type="ChEBI" id="CHEBI:139509"/>
    </reaction>
    <physiologicalReaction direction="left-to-right" evidence="11">
        <dbReference type="Rhea" id="RHEA:56077"/>
    </physiologicalReaction>
</comment>
<dbReference type="InterPro" id="IPR055270">
    <property type="entry name" value="Glyco_tran_10_C"/>
</dbReference>
<dbReference type="PANTHER" id="PTHR11929:SF12">
    <property type="entry name" value="ALPHA-(1,3)-FUCOSYLTRANSFERASE 7"/>
    <property type="match status" value="1"/>
</dbReference>
<dbReference type="Pfam" id="PF00852">
    <property type="entry name" value="Glyco_transf_10"/>
    <property type="match status" value="1"/>
</dbReference>
<evidence type="ECO:0000256" key="6">
    <source>
        <dbReference type="ARBA" id="ARBA00022692"/>
    </source>
</evidence>
<organism evidence="15 16">
    <name type="scientific">Hymenochirus boettgeri</name>
    <name type="common">Congo dwarf clawed frog</name>
    <dbReference type="NCBI Taxonomy" id="247094"/>
    <lineage>
        <taxon>Eukaryota</taxon>
        <taxon>Metazoa</taxon>
        <taxon>Chordata</taxon>
        <taxon>Craniata</taxon>
        <taxon>Vertebrata</taxon>
        <taxon>Euteleostomi</taxon>
        <taxon>Amphibia</taxon>
        <taxon>Batrachia</taxon>
        <taxon>Anura</taxon>
        <taxon>Pipoidea</taxon>
        <taxon>Pipidae</taxon>
        <taxon>Pipinae</taxon>
        <taxon>Hymenochirus</taxon>
    </lineage>
</organism>
<keyword evidence="9 12" id="KW-0472">Membrane</keyword>
<dbReference type="Proteomes" id="UP000812440">
    <property type="component" value="Chromosome 8_10"/>
</dbReference>
<reference evidence="15" key="1">
    <citation type="thesis" date="2020" institute="ProQuest LLC" country="789 East Eisenhower Parkway, Ann Arbor, MI, USA">
        <title>Comparative Genomics and Chromosome Evolution.</title>
        <authorList>
            <person name="Mudd A.B."/>
        </authorList>
    </citation>
    <scope>NUCLEOTIDE SEQUENCE</scope>
    <source>
        <strain evidence="15">Female2</strain>
        <tissue evidence="15">Blood</tissue>
    </source>
</reference>
<dbReference type="FunFam" id="3.40.50.11660:FF:000001">
    <property type="entry name" value="alpha-(1,3)-fucosyltransferase 9"/>
    <property type="match status" value="1"/>
</dbReference>
<dbReference type="SUPFAM" id="SSF53756">
    <property type="entry name" value="UDP-Glycosyltransferase/glycogen phosphorylase"/>
    <property type="match status" value="1"/>
</dbReference>
<dbReference type="GO" id="GO:0032580">
    <property type="term" value="C:Golgi cisterna membrane"/>
    <property type="evidence" value="ECO:0007669"/>
    <property type="project" value="UniProtKB-SubCell"/>
</dbReference>
<comment type="caution">
    <text evidence="15">The sequence shown here is derived from an EMBL/GenBank/DDBJ whole genome shotgun (WGS) entry which is preliminary data.</text>
</comment>
<comment type="subcellular location">
    <subcellularLocation>
        <location evidence="12">Golgi apparatus</location>
        <location evidence="12">Golgi stack membrane</location>
        <topology evidence="12">Single-pass type II membrane protein</topology>
    </subcellularLocation>
    <subcellularLocation>
        <location evidence="1">Membrane</location>
        <topology evidence="1">Single-pass membrane protein</topology>
    </subcellularLocation>
</comment>
<evidence type="ECO:0000256" key="1">
    <source>
        <dbReference type="ARBA" id="ARBA00004167"/>
    </source>
</evidence>
<keyword evidence="6 12" id="KW-0812">Transmembrane</keyword>
<evidence type="ECO:0000256" key="11">
    <source>
        <dbReference type="ARBA" id="ARBA00036481"/>
    </source>
</evidence>
<dbReference type="InterPro" id="IPR038577">
    <property type="entry name" value="GT10-like_C_sf"/>
</dbReference>